<proteinExistence type="inferred from homology"/>
<evidence type="ECO:0000256" key="1">
    <source>
        <dbReference type="ARBA" id="ARBA00006295"/>
    </source>
</evidence>
<dbReference type="STRING" id="574096.HA38_12010"/>
<feature type="domain" description="ParB-like N-terminal" evidence="4">
    <location>
        <begin position="37"/>
        <end position="133"/>
    </location>
</feature>
<dbReference type="GO" id="GO:0007059">
    <property type="term" value="P:chromosome segregation"/>
    <property type="evidence" value="ECO:0007669"/>
    <property type="project" value="TreeGrafter"/>
</dbReference>
<dbReference type="Proteomes" id="UP000245981">
    <property type="component" value="Unassembled WGS sequence"/>
</dbReference>
<dbReference type="OrthoDB" id="9813122at2"/>
<evidence type="ECO:0000313" key="5">
    <source>
        <dbReference type="EMBL" id="PWK94514.1"/>
    </source>
</evidence>
<dbReference type="SMART" id="SM00470">
    <property type="entry name" value="ParB"/>
    <property type="match status" value="1"/>
</dbReference>
<evidence type="ECO:0000313" key="6">
    <source>
        <dbReference type="Proteomes" id="UP000245981"/>
    </source>
</evidence>
<organism evidence="5 6">
    <name type="scientific">Pantoea allii</name>
    <dbReference type="NCBI Taxonomy" id="574096"/>
    <lineage>
        <taxon>Bacteria</taxon>
        <taxon>Pseudomonadati</taxon>
        <taxon>Pseudomonadota</taxon>
        <taxon>Gammaproteobacteria</taxon>
        <taxon>Enterobacterales</taxon>
        <taxon>Erwiniaceae</taxon>
        <taxon>Pantoea</taxon>
    </lineage>
</organism>
<dbReference type="CDD" id="cd16406">
    <property type="entry name" value="ParB_N_like"/>
    <property type="match status" value="1"/>
</dbReference>
<dbReference type="AlphaFoldDB" id="A0A2V2BC95"/>
<dbReference type="Gene3D" id="1.10.10.2830">
    <property type="match status" value="1"/>
</dbReference>
<dbReference type="GO" id="GO:0005694">
    <property type="term" value="C:chromosome"/>
    <property type="evidence" value="ECO:0007669"/>
    <property type="project" value="TreeGrafter"/>
</dbReference>
<sequence length="692" mass="75956">MSATESKSKAVKKTSVKKVTADEQAAVSAALDAAPLEHAPLSAFVMSQLNARTIPYSLESVESLAATIKSVGLLQNLVAHALPDGQLAVAAGGRRLTALNLLCSQQVLKPDHPVAFKRVTEDMAALVSYIENAQRSDMHAAEQIASFGTQAAQGKTAEQIGAEAGYSTRHVQRMLKLANLAPSLLKLLADDHLTVEQCQALCLEDDQERQVRVYESVKAGWPELPVSMLKKQITEKEISVTDRRFLFVGREAYENAGGVVREDLFSQQDGDGTADTVLLEKLTMQKLEAMAQEIQAQEGWKWSMGRMRSLWPHGDGMEYRLTDAPEPVYINDEEQRLTALYEKGDECAEGGDDDGYSDAEMEWEAIEKAAQIRAWTPEFRATSGVVVGFDGYGDLCVQRGVIRLADIETVETEESRDTEQPQKPQESNAETSGASRFEYQSPPDEAEGISLPLLTKMSSERTLAVQAALMQQQKKAIALLTWQLCRNVFSGGYYTRSRPFRISLTESHSTLTGNAPSGEDGAAFLALTEERKRLEALLPKGWGEDLTAFFSLNDETLMALMTFCVACSVDGVQTRECGHTSRSNLIELEAALDFHLRDWWHPTKAGLFGDLTHVRIIDALNEAGLTGTARDAERMKKGDAAELAENRMRDTRWVPAWMKGPEPEKATDDAAVSEADSDTDSDTDNNDAAHAA</sequence>
<dbReference type="InterPro" id="IPR050336">
    <property type="entry name" value="Chromosome_partition/occlusion"/>
</dbReference>
<dbReference type="RefSeq" id="WP_109717966.1">
    <property type="nucleotide sequence ID" value="NZ_QGHF01000010.1"/>
</dbReference>
<dbReference type="Gene3D" id="3.90.1530.30">
    <property type="match status" value="1"/>
</dbReference>
<dbReference type="Pfam" id="PF02195">
    <property type="entry name" value="ParB_N"/>
    <property type="match status" value="1"/>
</dbReference>
<feature type="compositionally biased region" description="Acidic residues" evidence="3">
    <location>
        <begin position="675"/>
        <end position="685"/>
    </location>
</feature>
<dbReference type="InterPro" id="IPR036086">
    <property type="entry name" value="ParB/Sulfiredoxin_sf"/>
</dbReference>
<dbReference type="FunFam" id="1.10.10.2830:FF:000001">
    <property type="entry name" value="Chromosome partitioning protein ParB"/>
    <property type="match status" value="1"/>
</dbReference>
<dbReference type="PANTHER" id="PTHR33375:SF7">
    <property type="entry name" value="CHROMOSOME 2-PARTITIONING PROTEIN PARB-RELATED"/>
    <property type="match status" value="1"/>
</dbReference>
<accession>A0A2V2BC95</accession>
<dbReference type="InterPro" id="IPR041468">
    <property type="entry name" value="HTH_ParB/Spo0J"/>
</dbReference>
<feature type="region of interest" description="Disordered" evidence="3">
    <location>
        <begin position="652"/>
        <end position="692"/>
    </location>
</feature>
<dbReference type="EMBL" id="QGHF01000010">
    <property type="protein sequence ID" value="PWK94514.1"/>
    <property type="molecule type" value="Genomic_DNA"/>
</dbReference>
<feature type="compositionally biased region" description="Polar residues" evidence="3">
    <location>
        <begin position="421"/>
        <end position="434"/>
    </location>
</feature>
<reference evidence="5 6" key="1">
    <citation type="submission" date="2018-05" db="EMBL/GenBank/DDBJ databases">
        <title>Genomic Encyclopedia of Type Strains, Phase IV (KMG-V): Genome sequencing to study the core and pangenomes of soil and plant-associated prokaryotes.</title>
        <authorList>
            <person name="Whitman W."/>
        </authorList>
    </citation>
    <scope>NUCLEOTIDE SEQUENCE [LARGE SCALE GENOMIC DNA]</scope>
    <source>
        <strain evidence="5 6">PNA 200-10</strain>
    </source>
</reference>
<name>A0A2V2BC95_9GAMM</name>
<dbReference type="SUPFAM" id="SSF109709">
    <property type="entry name" value="KorB DNA-binding domain-like"/>
    <property type="match status" value="1"/>
</dbReference>
<protein>
    <recommendedName>
        <fullName evidence="2">Uncharacterized protein YubM</fullName>
    </recommendedName>
</protein>
<evidence type="ECO:0000256" key="2">
    <source>
        <dbReference type="ARBA" id="ARBA00074268"/>
    </source>
</evidence>
<feature type="region of interest" description="Disordered" evidence="3">
    <location>
        <begin position="410"/>
        <end position="443"/>
    </location>
</feature>
<comment type="caution">
    <text evidence="5">The sequence shown here is derived from an EMBL/GenBank/DDBJ whole genome shotgun (WGS) entry which is preliminary data.</text>
</comment>
<gene>
    <name evidence="5" type="ORF">C7431_1108</name>
</gene>
<dbReference type="SUPFAM" id="SSF110849">
    <property type="entry name" value="ParB/Sulfiredoxin"/>
    <property type="match status" value="1"/>
</dbReference>
<comment type="similarity">
    <text evidence="1">Belongs to the ParB family.</text>
</comment>
<dbReference type="PANTHER" id="PTHR33375">
    <property type="entry name" value="CHROMOSOME-PARTITIONING PROTEIN PARB-RELATED"/>
    <property type="match status" value="1"/>
</dbReference>
<evidence type="ECO:0000256" key="3">
    <source>
        <dbReference type="SAM" id="MobiDB-lite"/>
    </source>
</evidence>
<dbReference type="InterPro" id="IPR003115">
    <property type="entry name" value="ParB_N"/>
</dbReference>
<evidence type="ECO:0000259" key="4">
    <source>
        <dbReference type="SMART" id="SM00470"/>
    </source>
</evidence>
<dbReference type="Pfam" id="PF17762">
    <property type="entry name" value="HTH_ParB"/>
    <property type="match status" value="1"/>
</dbReference>